<evidence type="ECO:0000256" key="2">
    <source>
        <dbReference type="SAM" id="MobiDB-lite"/>
    </source>
</evidence>
<feature type="compositionally biased region" description="Low complexity" evidence="2">
    <location>
        <begin position="409"/>
        <end position="430"/>
    </location>
</feature>
<evidence type="ECO:0000256" key="1">
    <source>
        <dbReference type="SAM" id="Coils"/>
    </source>
</evidence>
<feature type="region of interest" description="Disordered" evidence="2">
    <location>
        <begin position="363"/>
        <end position="457"/>
    </location>
</feature>
<dbReference type="AlphaFoldDB" id="A0AAW2Z9T8"/>
<name>A0AAW2Z9T8_9EUKA</name>
<feature type="region of interest" description="Disordered" evidence="2">
    <location>
        <begin position="478"/>
        <end position="531"/>
    </location>
</feature>
<proteinExistence type="predicted"/>
<gene>
    <name evidence="3" type="ORF">AKO1_012270</name>
</gene>
<keyword evidence="4" id="KW-1185">Reference proteome</keyword>
<evidence type="ECO:0000313" key="4">
    <source>
        <dbReference type="Proteomes" id="UP001431209"/>
    </source>
</evidence>
<dbReference type="Proteomes" id="UP001431209">
    <property type="component" value="Unassembled WGS sequence"/>
</dbReference>
<accession>A0AAW2Z9T8</accession>
<comment type="caution">
    <text evidence="3">The sequence shown here is derived from an EMBL/GenBank/DDBJ whole genome shotgun (WGS) entry which is preliminary data.</text>
</comment>
<reference evidence="3 4" key="1">
    <citation type="submission" date="2024-03" db="EMBL/GenBank/DDBJ databases">
        <title>The Acrasis kona genome and developmental transcriptomes reveal deep origins of eukaryotic multicellular pathways.</title>
        <authorList>
            <person name="Sheikh S."/>
            <person name="Fu C.-J."/>
            <person name="Brown M.W."/>
            <person name="Baldauf S.L."/>
        </authorList>
    </citation>
    <scope>NUCLEOTIDE SEQUENCE [LARGE SCALE GENOMIC DNA]</scope>
    <source>
        <strain evidence="3 4">ATCC MYA-3509</strain>
    </source>
</reference>
<feature type="coiled-coil region" evidence="1">
    <location>
        <begin position="113"/>
        <end position="140"/>
    </location>
</feature>
<sequence length="598" mass="67250">MVSIKELVSDARHLGGTEGAHLDNKALLEIREVLRLLNVKVNQPEQNDEIMNTLIMFAGHLDKILVKVEKVEALQKNSKHPLDGKVDSIMNLLQDINSNTAGDGGQAHNNDASSQLRKQLADKDRELIEMREEIRQLRISAHSKTQTLPEQDRRVETEQFNWRINILKSINKFFENPIEKQSLKVIVVFSSDDNTQLQDALMDLIQNLPTYGVKNQNNSNSVKIEYHKCVIGDDIEQFQQPTEQKTHLYIYVALPNSARNSHIQSLRTHLKHGNNFVVLVVDVNGKRAKVDDHILSWVHIGSEYERQGFVHEVYVQNNQITESSTNRLSICSLQNTLYDVLMLRHLYTFAFGRKPLMIGASSSASTNAEEGPKHQSIPLPVPPVKKSTPASLTRNLSTDKDLNAMDQDASSSATNTNASSATANTSSTTSHKNIETGKPLPAPPKTAPPKKNVSPPIIVNPNNVVVSVVHHRQPSAANVKIESKAVEKEEEEEEEEQVKQQPAEEEKETVEVERIEEKATRERPQPPVRTNRRLVRKYMDDMSEITDITDSDEEDDTCSSISEFGPHVEIKSNKTSPARPPVNKTHVLKIITDKRKVV</sequence>
<dbReference type="EMBL" id="JAOPGA020001197">
    <property type="protein sequence ID" value="KAL0486027.1"/>
    <property type="molecule type" value="Genomic_DNA"/>
</dbReference>
<keyword evidence="1" id="KW-0175">Coiled coil</keyword>
<feature type="compositionally biased region" description="Basic and acidic residues" evidence="2">
    <location>
        <begin position="509"/>
        <end position="524"/>
    </location>
</feature>
<evidence type="ECO:0000313" key="3">
    <source>
        <dbReference type="EMBL" id="KAL0486027.1"/>
    </source>
</evidence>
<protein>
    <submittedName>
        <fullName evidence="3">Uncharacterized protein</fullName>
    </submittedName>
</protein>
<organism evidence="3 4">
    <name type="scientific">Acrasis kona</name>
    <dbReference type="NCBI Taxonomy" id="1008807"/>
    <lineage>
        <taxon>Eukaryota</taxon>
        <taxon>Discoba</taxon>
        <taxon>Heterolobosea</taxon>
        <taxon>Tetramitia</taxon>
        <taxon>Eutetramitia</taxon>
        <taxon>Acrasidae</taxon>
        <taxon>Acrasis</taxon>
    </lineage>
</organism>